<dbReference type="OrthoDB" id="6910977at2759"/>
<dbReference type="STRING" id="94208.A0A2S4KV04"/>
<dbReference type="PANTHER" id="PTHR23235:SF120">
    <property type="entry name" value="KRUPPEL-LIKE FACTOR 15"/>
    <property type="match status" value="1"/>
</dbReference>
<feature type="compositionally biased region" description="Low complexity" evidence="6">
    <location>
        <begin position="233"/>
        <end position="260"/>
    </location>
</feature>
<evidence type="ECO:0000256" key="2">
    <source>
        <dbReference type="ARBA" id="ARBA00022737"/>
    </source>
</evidence>
<organism evidence="8 9">
    <name type="scientific">Tolypocladium paradoxum</name>
    <dbReference type="NCBI Taxonomy" id="94208"/>
    <lineage>
        <taxon>Eukaryota</taxon>
        <taxon>Fungi</taxon>
        <taxon>Dikarya</taxon>
        <taxon>Ascomycota</taxon>
        <taxon>Pezizomycotina</taxon>
        <taxon>Sordariomycetes</taxon>
        <taxon>Hypocreomycetidae</taxon>
        <taxon>Hypocreales</taxon>
        <taxon>Ophiocordycipitaceae</taxon>
        <taxon>Tolypocladium</taxon>
    </lineage>
</organism>
<feature type="compositionally biased region" description="Polar residues" evidence="6">
    <location>
        <begin position="154"/>
        <end position="163"/>
    </location>
</feature>
<feature type="compositionally biased region" description="Polar residues" evidence="6">
    <location>
        <begin position="222"/>
        <end position="232"/>
    </location>
</feature>
<accession>A0A2S4KV04</accession>
<feature type="compositionally biased region" description="Basic residues" evidence="6">
    <location>
        <begin position="261"/>
        <end position="270"/>
    </location>
</feature>
<dbReference type="InterPro" id="IPR036236">
    <property type="entry name" value="Znf_C2H2_sf"/>
</dbReference>
<keyword evidence="9" id="KW-1185">Reference proteome</keyword>
<dbReference type="SMART" id="SM00355">
    <property type="entry name" value="ZnF_C2H2"/>
    <property type="match status" value="3"/>
</dbReference>
<keyword evidence="2" id="KW-0677">Repeat</keyword>
<dbReference type="Pfam" id="PF00096">
    <property type="entry name" value="zf-C2H2"/>
    <property type="match status" value="3"/>
</dbReference>
<comment type="caution">
    <text evidence="8">The sequence shown here is derived from an EMBL/GenBank/DDBJ whole genome shotgun (WGS) entry which is preliminary data.</text>
</comment>
<dbReference type="GO" id="GO:0000981">
    <property type="term" value="F:DNA-binding transcription factor activity, RNA polymerase II-specific"/>
    <property type="evidence" value="ECO:0007669"/>
    <property type="project" value="UniProtKB-ARBA"/>
</dbReference>
<name>A0A2S4KV04_9HYPO</name>
<dbReference type="PANTHER" id="PTHR23235">
    <property type="entry name" value="KRUEPPEL-LIKE TRANSCRIPTION FACTOR"/>
    <property type="match status" value="1"/>
</dbReference>
<feature type="region of interest" description="Disordered" evidence="6">
    <location>
        <begin position="146"/>
        <end position="166"/>
    </location>
</feature>
<dbReference type="PROSITE" id="PS50157">
    <property type="entry name" value="ZINC_FINGER_C2H2_2"/>
    <property type="match status" value="3"/>
</dbReference>
<feature type="domain" description="C2H2-type" evidence="7">
    <location>
        <begin position="340"/>
        <end position="367"/>
    </location>
</feature>
<evidence type="ECO:0000259" key="7">
    <source>
        <dbReference type="PROSITE" id="PS50157"/>
    </source>
</evidence>
<evidence type="ECO:0000256" key="1">
    <source>
        <dbReference type="ARBA" id="ARBA00022723"/>
    </source>
</evidence>
<dbReference type="FunFam" id="3.30.160.60:FF:000125">
    <property type="entry name" value="Putative zinc finger protein 143"/>
    <property type="match status" value="1"/>
</dbReference>
<evidence type="ECO:0000313" key="9">
    <source>
        <dbReference type="Proteomes" id="UP000237481"/>
    </source>
</evidence>
<evidence type="ECO:0000256" key="3">
    <source>
        <dbReference type="ARBA" id="ARBA00022771"/>
    </source>
</evidence>
<evidence type="ECO:0000256" key="4">
    <source>
        <dbReference type="ARBA" id="ARBA00022833"/>
    </source>
</evidence>
<gene>
    <name evidence="8" type="ORF">TPAR_05783</name>
</gene>
<evidence type="ECO:0000313" key="8">
    <source>
        <dbReference type="EMBL" id="POR34013.1"/>
    </source>
</evidence>
<keyword evidence="3 5" id="KW-0863">Zinc-finger</keyword>
<protein>
    <submittedName>
        <fullName evidence="8">Transcription factor Sp5</fullName>
    </submittedName>
</protein>
<feature type="domain" description="C2H2-type" evidence="7">
    <location>
        <begin position="309"/>
        <end position="339"/>
    </location>
</feature>
<proteinExistence type="predicted"/>
<dbReference type="GO" id="GO:0000978">
    <property type="term" value="F:RNA polymerase II cis-regulatory region sequence-specific DNA binding"/>
    <property type="evidence" value="ECO:0007669"/>
    <property type="project" value="TreeGrafter"/>
</dbReference>
<dbReference type="Gene3D" id="3.30.160.60">
    <property type="entry name" value="Classic Zinc Finger"/>
    <property type="match status" value="3"/>
</dbReference>
<evidence type="ECO:0000256" key="5">
    <source>
        <dbReference type="PROSITE-ProRule" id="PRU00042"/>
    </source>
</evidence>
<feature type="domain" description="C2H2-type" evidence="7">
    <location>
        <begin position="277"/>
        <end position="306"/>
    </location>
</feature>
<dbReference type="EMBL" id="PKSG01000585">
    <property type="protein sequence ID" value="POR34013.1"/>
    <property type="molecule type" value="Genomic_DNA"/>
</dbReference>
<dbReference type="GO" id="GO:0008270">
    <property type="term" value="F:zinc ion binding"/>
    <property type="evidence" value="ECO:0007669"/>
    <property type="project" value="UniProtKB-KW"/>
</dbReference>
<dbReference type="AlphaFoldDB" id="A0A2S4KV04"/>
<dbReference type="InterPro" id="IPR013087">
    <property type="entry name" value="Znf_C2H2_type"/>
</dbReference>
<sequence>MDLTPPSIISSPTPSQQKLSRSPTCGFDSACSLEAAAASYPSPRLFDLQHEPPCPYRSFNFLAGKRNAEKALPPPDSMADPGWRYPDTASAAFASISSPSSGPNILSTDYDPFTNYEPGLAPPQYAPGGGYIAASSGSCTATRTPSRVAHVDPASTNTTSIRTSFGYGPHHMTQAVKMDMGPLCGPALETPPYPIAGGLQAHYAPSIPSFHIDSPQFVAESPASSWKTQGCETSQPPASGQSPSEPPAASSTATRSASLTRSRRGSRKHTTKEDANFQCNVEGCGKFFSRSYNFKSHMETHDEQREYPFPCFVSGCNKKFVRKTDLQRHHQSVHKKERNHRCNFCGRLFARKDTLRRHMEDGCSKRFDIGTLDLRSENHSHNGMDPADRVGRSGLDRAASTTKTLPPMTASHVNSLAASRVTEMEKCAPTSGQVWDR</sequence>
<feature type="compositionally biased region" description="Low complexity" evidence="6">
    <location>
        <begin position="1"/>
        <end position="15"/>
    </location>
</feature>
<evidence type="ECO:0000256" key="6">
    <source>
        <dbReference type="SAM" id="MobiDB-lite"/>
    </source>
</evidence>
<feature type="region of interest" description="Disordered" evidence="6">
    <location>
        <begin position="221"/>
        <end position="273"/>
    </location>
</feature>
<dbReference type="PROSITE" id="PS00028">
    <property type="entry name" value="ZINC_FINGER_C2H2_1"/>
    <property type="match status" value="2"/>
</dbReference>
<feature type="region of interest" description="Disordered" evidence="6">
    <location>
        <begin position="1"/>
        <end position="23"/>
    </location>
</feature>
<dbReference type="Proteomes" id="UP000237481">
    <property type="component" value="Unassembled WGS sequence"/>
</dbReference>
<keyword evidence="1" id="KW-0479">Metal-binding</keyword>
<dbReference type="SUPFAM" id="SSF57667">
    <property type="entry name" value="beta-beta-alpha zinc fingers"/>
    <property type="match status" value="2"/>
</dbReference>
<keyword evidence="4" id="KW-0862">Zinc</keyword>
<reference evidence="8 9" key="1">
    <citation type="submission" date="2018-01" db="EMBL/GenBank/DDBJ databases">
        <title>Harnessing the power of phylogenomics to disentangle the directionality and signatures of interkingdom host jumping in the parasitic fungal genus Tolypocladium.</title>
        <authorList>
            <person name="Quandt C.A."/>
            <person name="Patterson W."/>
            <person name="Spatafora J.W."/>
        </authorList>
    </citation>
    <scope>NUCLEOTIDE SEQUENCE [LARGE SCALE GENOMIC DNA]</scope>
    <source>
        <strain evidence="8 9">NRBC 100945</strain>
    </source>
</reference>